<evidence type="ECO:0000313" key="1">
    <source>
        <dbReference type="EMBL" id="KMZ68077.1"/>
    </source>
</evidence>
<dbReference type="STRING" id="29655.A0A0K9PIL9"/>
<accession>A0A0K9PIL9</accession>
<organism evidence="1 2">
    <name type="scientific">Zostera marina</name>
    <name type="common">Eelgrass</name>
    <dbReference type="NCBI Taxonomy" id="29655"/>
    <lineage>
        <taxon>Eukaryota</taxon>
        <taxon>Viridiplantae</taxon>
        <taxon>Streptophyta</taxon>
        <taxon>Embryophyta</taxon>
        <taxon>Tracheophyta</taxon>
        <taxon>Spermatophyta</taxon>
        <taxon>Magnoliopsida</taxon>
        <taxon>Liliopsida</taxon>
        <taxon>Zosteraceae</taxon>
        <taxon>Zostera</taxon>
    </lineage>
</organism>
<dbReference type="PANTHER" id="PTHR32278:SF111">
    <property type="entry name" value="F-BOX PROTEIN PP2-B12-RELATED"/>
    <property type="match status" value="1"/>
</dbReference>
<dbReference type="EMBL" id="LFYR01000864">
    <property type="protein sequence ID" value="KMZ68077.1"/>
    <property type="molecule type" value="Genomic_DNA"/>
</dbReference>
<keyword evidence="2" id="KW-1185">Reference proteome</keyword>
<comment type="caution">
    <text evidence="1">The sequence shown here is derived from an EMBL/GenBank/DDBJ whole genome shotgun (WGS) entry which is preliminary data.</text>
</comment>
<reference evidence="2" key="1">
    <citation type="journal article" date="2016" name="Nature">
        <title>The genome of the seagrass Zostera marina reveals angiosperm adaptation to the sea.</title>
        <authorList>
            <person name="Olsen J.L."/>
            <person name="Rouze P."/>
            <person name="Verhelst B."/>
            <person name="Lin Y.-C."/>
            <person name="Bayer T."/>
            <person name="Collen J."/>
            <person name="Dattolo E."/>
            <person name="De Paoli E."/>
            <person name="Dittami S."/>
            <person name="Maumus F."/>
            <person name="Michel G."/>
            <person name="Kersting A."/>
            <person name="Lauritano C."/>
            <person name="Lohaus R."/>
            <person name="Toepel M."/>
            <person name="Tonon T."/>
            <person name="Vanneste K."/>
            <person name="Amirebrahimi M."/>
            <person name="Brakel J."/>
            <person name="Bostroem C."/>
            <person name="Chovatia M."/>
            <person name="Grimwood J."/>
            <person name="Jenkins J.W."/>
            <person name="Jueterbock A."/>
            <person name="Mraz A."/>
            <person name="Stam W.T."/>
            <person name="Tice H."/>
            <person name="Bornberg-Bauer E."/>
            <person name="Green P.J."/>
            <person name="Pearson G.A."/>
            <person name="Procaccini G."/>
            <person name="Duarte C.M."/>
            <person name="Schmutz J."/>
            <person name="Reusch T.B.H."/>
            <person name="Van de Peer Y."/>
        </authorList>
    </citation>
    <scope>NUCLEOTIDE SEQUENCE [LARGE SCALE GENOMIC DNA]</scope>
    <source>
        <strain evidence="2">cv. Finnish</strain>
    </source>
</reference>
<dbReference type="OMA" id="DEVICHE"/>
<evidence type="ECO:0000313" key="2">
    <source>
        <dbReference type="Proteomes" id="UP000036987"/>
    </source>
</evidence>
<dbReference type="AlphaFoldDB" id="A0A0K9PIL9"/>
<name>A0A0K9PIL9_ZOSMR</name>
<proteinExistence type="predicted"/>
<dbReference type="Proteomes" id="UP000036987">
    <property type="component" value="Unassembled WGS sequence"/>
</dbReference>
<gene>
    <name evidence="1" type="ORF">ZOSMA_24G01000</name>
</gene>
<dbReference type="PANTHER" id="PTHR32278">
    <property type="entry name" value="F-BOX DOMAIN-CONTAINING PROTEIN"/>
    <property type="match status" value="1"/>
</dbReference>
<dbReference type="InterPro" id="IPR025886">
    <property type="entry name" value="PP2-like"/>
</dbReference>
<protein>
    <submittedName>
        <fullName evidence="1">Uncharacterized protein</fullName>
    </submittedName>
</protein>
<dbReference type="Pfam" id="PF14299">
    <property type="entry name" value="PP2"/>
    <property type="match status" value="1"/>
</dbReference>
<sequence length="141" mass="16638">MVAELKRVCWLDVDGTVKSGELQANTMYVAYLIYTVLPHSSGFDTVYQESMVKIPDEVICHEILYLKCRQTRELISNVDEPQLKPKYFPKLRNDRWMEIGLGEFLNEYGVEEEIKIVFREIKNLHWKRGLVIEGIEFRPKQ</sequence>
<dbReference type="OrthoDB" id="1918565at2759"/>